<dbReference type="Gene3D" id="3.40.50.410">
    <property type="entry name" value="von Willebrand factor, type A domain"/>
    <property type="match status" value="1"/>
</dbReference>
<dbReference type="Pfam" id="PF12034">
    <property type="entry name" value="YfbK_C"/>
    <property type="match status" value="1"/>
</dbReference>
<dbReference type="InterPro" id="IPR036465">
    <property type="entry name" value="vWFA_dom_sf"/>
</dbReference>
<dbReference type="InterPro" id="IPR022156">
    <property type="entry name" value="Uncharacterised_YfbK_N"/>
</dbReference>
<dbReference type="EMBL" id="CP117812">
    <property type="protein sequence ID" value="WDE97955.1"/>
    <property type="molecule type" value="Genomic_DNA"/>
</dbReference>
<name>A0ABY7VUR2_9BACT</name>
<reference evidence="4 5" key="1">
    <citation type="submission" date="2023-02" db="EMBL/GenBank/DDBJ databases">
        <title>Genome sequence of Lentisphaera profundi SAORIC-696.</title>
        <authorList>
            <person name="Kim e."/>
            <person name="Cho J.-C."/>
            <person name="Choi A."/>
            <person name="Kang I."/>
        </authorList>
    </citation>
    <scope>NUCLEOTIDE SEQUENCE [LARGE SCALE GENOMIC DNA]</scope>
    <source>
        <strain evidence="4 5">SAORIC-696</strain>
    </source>
</reference>
<sequence length="840" mass="93654">MKKDKLNCEEISALLPALCFCELENAEQDETHDHLADCDQCMEEYLSLALALEKSKQSFDEADLSLNKNQRSEIRKVAWAAELKIENNDFAQNAKEEVAVKAKKIHKQAKSEEEILEKKRSFSWGALVALFATAFVMASLLLPSLGTARKDVVTQVSMRQVKVAPKMEESVEEPAYESNYQSLHADRFEAKKSKKKNQFHSPSPPPAPALMTEGDMILEEQIFSSEVEDLLVEIEAVSDEPPAAEMISNIKPSTSPLRSSKVFSARSSKAKEFALGEEDNDIFSDEIPVISSRDKGSKDDRAKREASVGRDVGTSEARFNRPSTLASNEKKNQDQSIMLNKLELQDASLDEPLMELKEISKDLDDGNIRRSSAHALERQRALQKQSSALPNVSLPAPIFFEGMIDSKETNLSTFAIDVDTASYTAARAEIYAGKKVPPKQIRLEEFINHFDYHYTLPKTDAFSIESELLEHKVYQGINILRVGVQGQRIGADAKKSGSYTFVIDNSGSMAAEDRLPLIQKTLPKMFKAMNANDEVTILTCEDGVVNLANQVKAHEHDKLEAIIKSVEAGAVANLSQGITQAYKLAAKNFRSGAVNRVILLSDGIASMGQEEAQEILKTVDVYRRQGIGNTVIGVGAKDFNDDFLETLANKGDGAYYFADSKAEMQRILVDNFDASFKTIARDVKIQLEFNPSMVRSYRLLGYEKRRLANKDFRNDKVDAGEVGAGQSVTALYELVLEENSEPINKLGTINLRYKQLENELVTEIKQDVKIGARKSFAQSHVSTRLAWCAASFARLLKNNGKGEITFDQLGAEVEKLRQARPYDKKIQELKDLIIRSQSLY</sequence>
<feature type="transmembrane region" description="Helical" evidence="2">
    <location>
        <begin position="122"/>
        <end position="142"/>
    </location>
</feature>
<evidence type="ECO:0000313" key="5">
    <source>
        <dbReference type="Proteomes" id="UP001214250"/>
    </source>
</evidence>
<dbReference type="Proteomes" id="UP001214250">
    <property type="component" value="Chromosome 2"/>
</dbReference>
<keyword evidence="2" id="KW-0472">Membrane</keyword>
<dbReference type="InterPro" id="IPR002035">
    <property type="entry name" value="VWF_A"/>
</dbReference>
<dbReference type="SMART" id="SM00327">
    <property type="entry name" value="VWA"/>
    <property type="match status" value="1"/>
</dbReference>
<dbReference type="Pfam" id="PF12450">
    <property type="entry name" value="vWF_A"/>
    <property type="match status" value="1"/>
</dbReference>
<feature type="compositionally biased region" description="Basic and acidic residues" evidence="1">
    <location>
        <begin position="292"/>
        <end position="308"/>
    </location>
</feature>
<feature type="domain" description="VWFA" evidence="3">
    <location>
        <begin position="498"/>
        <end position="679"/>
    </location>
</feature>
<dbReference type="InterPro" id="IPR021908">
    <property type="entry name" value="YfbK_C"/>
</dbReference>
<keyword evidence="5" id="KW-1185">Reference proteome</keyword>
<proteinExistence type="predicted"/>
<accession>A0ABY7VUR2</accession>
<gene>
    <name evidence="4" type="ORF">PQO03_19190</name>
</gene>
<dbReference type="SUPFAM" id="SSF53300">
    <property type="entry name" value="vWA-like"/>
    <property type="match status" value="1"/>
</dbReference>
<evidence type="ECO:0000259" key="3">
    <source>
        <dbReference type="PROSITE" id="PS50234"/>
    </source>
</evidence>
<organism evidence="4 5">
    <name type="scientific">Lentisphaera profundi</name>
    <dbReference type="NCBI Taxonomy" id="1658616"/>
    <lineage>
        <taxon>Bacteria</taxon>
        <taxon>Pseudomonadati</taxon>
        <taxon>Lentisphaerota</taxon>
        <taxon>Lentisphaeria</taxon>
        <taxon>Lentisphaerales</taxon>
        <taxon>Lentisphaeraceae</taxon>
        <taxon>Lentisphaera</taxon>
    </lineage>
</organism>
<keyword evidence="2" id="KW-0812">Transmembrane</keyword>
<evidence type="ECO:0000256" key="2">
    <source>
        <dbReference type="SAM" id="Phobius"/>
    </source>
</evidence>
<dbReference type="Pfam" id="PF00092">
    <property type="entry name" value="VWA"/>
    <property type="match status" value="1"/>
</dbReference>
<dbReference type="PROSITE" id="PS50234">
    <property type="entry name" value="VWFA"/>
    <property type="match status" value="1"/>
</dbReference>
<evidence type="ECO:0000313" key="4">
    <source>
        <dbReference type="EMBL" id="WDE97955.1"/>
    </source>
</evidence>
<dbReference type="RefSeq" id="WP_274152658.1">
    <property type="nucleotide sequence ID" value="NZ_CP117812.1"/>
</dbReference>
<evidence type="ECO:0000256" key="1">
    <source>
        <dbReference type="SAM" id="MobiDB-lite"/>
    </source>
</evidence>
<keyword evidence="2" id="KW-1133">Transmembrane helix</keyword>
<feature type="region of interest" description="Disordered" evidence="1">
    <location>
        <begin position="191"/>
        <end position="211"/>
    </location>
</feature>
<feature type="region of interest" description="Disordered" evidence="1">
    <location>
        <begin position="286"/>
        <end position="334"/>
    </location>
</feature>
<protein>
    <submittedName>
        <fullName evidence="4">von Willebrand factor type A domain-containing protein</fullName>
    </submittedName>
</protein>